<dbReference type="Pfam" id="PF12762">
    <property type="entry name" value="DDE_Tnp_IS1595"/>
    <property type="match status" value="1"/>
</dbReference>
<dbReference type="EMBL" id="CAJNOL010004996">
    <property type="protein sequence ID" value="CAF1598226.1"/>
    <property type="molecule type" value="Genomic_DNA"/>
</dbReference>
<protein>
    <recommendedName>
        <fullName evidence="1">ISXO2-like transposase domain-containing protein</fullName>
    </recommendedName>
</protein>
<evidence type="ECO:0000259" key="1">
    <source>
        <dbReference type="SMART" id="SM01126"/>
    </source>
</evidence>
<gene>
    <name evidence="3" type="ORF">JXQ802_LOCUS47991</name>
    <name evidence="2" type="ORF">PYM288_LOCUS32035</name>
</gene>
<evidence type="ECO:0000313" key="2">
    <source>
        <dbReference type="EMBL" id="CAF1343854.1"/>
    </source>
</evidence>
<dbReference type="AlphaFoldDB" id="A0A816AP10"/>
<proteinExistence type="predicted"/>
<dbReference type="PANTHER" id="PTHR47163:SF2">
    <property type="entry name" value="SI:DKEY-17M8.2"/>
    <property type="match status" value="1"/>
</dbReference>
<evidence type="ECO:0000313" key="4">
    <source>
        <dbReference type="Proteomes" id="UP000663870"/>
    </source>
</evidence>
<dbReference type="Proteomes" id="UP000663854">
    <property type="component" value="Unassembled WGS sequence"/>
</dbReference>
<dbReference type="InterPro" id="IPR053164">
    <property type="entry name" value="IS1016-like_transposase"/>
</dbReference>
<dbReference type="Proteomes" id="UP000663870">
    <property type="component" value="Unassembled WGS sequence"/>
</dbReference>
<accession>A0A816AP10</accession>
<dbReference type="PANTHER" id="PTHR47163">
    <property type="entry name" value="DDE_TNP_IS1595 DOMAIN-CONTAINING PROTEIN"/>
    <property type="match status" value="1"/>
</dbReference>
<dbReference type="SMART" id="SM01126">
    <property type="entry name" value="DDE_Tnp_IS1595"/>
    <property type="match status" value="1"/>
</dbReference>
<organism evidence="3 4">
    <name type="scientific">Rotaria sordida</name>
    <dbReference type="NCBI Taxonomy" id="392033"/>
    <lineage>
        <taxon>Eukaryota</taxon>
        <taxon>Metazoa</taxon>
        <taxon>Spiralia</taxon>
        <taxon>Gnathifera</taxon>
        <taxon>Rotifera</taxon>
        <taxon>Eurotatoria</taxon>
        <taxon>Bdelloidea</taxon>
        <taxon>Philodinida</taxon>
        <taxon>Philodinidae</taxon>
        <taxon>Rotaria</taxon>
    </lineage>
</organism>
<dbReference type="EMBL" id="CAJNOH010003644">
    <property type="protein sequence ID" value="CAF1343854.1"/>
    <property type="molecule type" value="Genomic_DNA"/>
</dbReference>
<feature type="domain" description="ISXO2-like transposase" evidence="1">
    <location>
        <begin position="52"/>
        <end position="203"/>
    </location>
</feature>
<dbReference type="InterPro" id="IPR024445">
    <property type="entry name" value="Tnp_ISXO2-like"/>
</dbReference>
<sequence length="223" mass="24834">MGDASGWTIGGGSRANLFTSDLNPAEFLPGGFRGVSSIGIAHSSIVTNGNDPILGTLMPNIVYGGNFAWRVEDTAIGGYVSVLSQDVSRYYCTDIYFAWLAVLENGEHIAEQSSLLIIELEDMTTGTTLHSDEWKAYNSLRNNPNYTHVTVNHSASFVDSITGVHTRNIENTWMRIKQKQKKQNGLARTLLPTYLEEFVWRQDFGDKPLKNLILQISENYPVQ</sequence>
<keyword evidence="4" id="KW-1185">Reference proteome</keyword>
<reference evidence="3" key="1">
    <citation type="submission" date="2021-02" db="EMBL/GenBank/DDBJ databases">
        <authorList>
            <person name="Nowell W R."/>
        </authorList>
    </citation>
    <scope>NUCLEOTIDE SEQUENCE</scope>
</reference>
<comment type="caution">
    <text evidence="3">The sequence shown here is derived from an EMBL/GenBank/DDBJ whole genome shotgun (WGS) entry which is preliminary data.</text>
</comment>
<name>A0A816AP10_9BILA</name>
<evidence type="ECO:0000313" key="3">
    <source>
        <dbReference type="EMBL" id="CAF1598226.1"/>
    </source>
</evidence>